<dbReference type="Gene3D" id="2.40.30.200">
    <property type="match status" value="1"/>
</dbReference>
<name>A0A6G8AY20_9LACO</name>
<sequence>MYGKLYLMYPGQKEFDLNVRLPSVRLLDLKSAAPAITGNWLVIPGSDGQRLQSTTFGATTVTASVFINAKNMADFRIIKRQLQSLLYNRTLIRLRSSFEPDKVYWVQANPTEITPIQASSQSLVDLVFTNPSGMAQSTMRSDQLPAQIDQMGFGLNVPINDLNYHFNSSAFHVENISDVTIDPYVQHHDLKITIKGIGASFTLKNETNGTSINVKTSMKSDDTFVINGVMSYLNGKTDVETDYGYIKLDKGINQLQLSGLTNIDIVFSFPFLYF</sequence>
<accession>A0A6G8AY20</accession>
<feature type="domain" description="Siphovirus-type tail component RIFT-related" evidence="1">
    <location>
        <begin position="39"/>
        <end position="122"/>
    </location>
</feature>
<evidence type="ECO:0000313" key="2">
    <source>
        <dbReference type="EMBL" id="QIL49852.1"/>
    </source>
</evidence>
<dbReference type="EMBL" id="CP049888">
    <property type="protein sequence ID" value="QIL49852.1"/>
    <property type="molecule type" value="Genomic_DNA"/>
</dbReference>
<dbReference type="Pfam" id="PF05709">
    <property type="entry name" value="Sipho_tail"/>
    <property type="match status" value="1"/>
</dbReference>
<gene>
    <name evidence="2" type="ORF">G7084_00050</name>
</gene>
<proteinExistence type="predicted"/>
<dbReference type="AlphaFoldDB" id="A0A6G8AY20"/>
<dbReference type="Proteomes" id="UP000500741">
    <property type="component" value="Chromosome"/>
</dbReference>
<evidence type="ECO:0000313" key="3">
    <source>
        <dbReference type="Proteomes" id="UP000500741"/>
    </source>
</evidence>
<dbReference type="KEGG" id="wco:G7084_00050"/>
<keyword evidence="3" id="KW-1185">Reference proteome</keyword>
<organism evidence="2 3">
    <name type="scientific">Weissella coleopterorum</name>
    <dbReference type="NCBI Taxonomy" id="2714949"/>
    <lineage>
        <taxon>Bacteria</taxon>
        <taxon>Bacillati</taxon>
        <taxon>Bacillota</taxon>
        <taxon>Bacilli</taxon>
        <taxon>Lactobacillales</taxon>
        <taxon>Lactobacillaceae</taxon>
        <taxon>Weissella</taxon>
    </lineage>
</organism>
<reference evidence="2 3" key="1">
    <citation type="submission" date="2020-03" db="EMBL/GenBank/DDBJ databases">
        <title>Weissella sp. nov., isolated from Cybister lewisianus.</title>
        <authorList>
            <person name="Hyun D.-W."/>
            <person name="Bae J.-W."/>
        </authorList>
    </citation>
    <scope>NUCLEOTIDE SEQUENCE [LARGE SCALE GENOMIC DNA]</scope>
    <source>
        <strain evidence="2 3">HDW19</strain>
    </source>
</reference>
<protein>
    <submittedName>
        <fullName evidence="2">Phage tail family protein</fullName>
    </submittedName>
</protein>
<evidence type="ECO:0000259" key="1">
    <source>
        <dbReference type="Pfam" id="PF05709"/>
    </source>
</evidence>
<dbReference type="InterPro" id="IPR008841">
    <property type="entry name" value="Siphovirus-type_tail_N"/>
</dbReference>